<evidence type="ECO:0000313" key="2">
    <source>
        <dbReference type="Proteomes" id="UP000291107"/>
    </source>
</evidence>
<protein>
    <submittedName>
        <fullName evidence="1">Uncharacterized protein</fullName>
    </submittedName>
</protein>
<sequence length="137" mass="15473">MQDDSVLLHYPGSIKDAIRVARGGPQRPEDGPRELVFPSNFKKLTNAKGAEVTAVIYRVDPPLAQESNDYVRITCTIDGVEIDSIEINKANRNSPFEFYISQNQLEIKPEYDISYLLHRKNGESEAPKKVLRVIKSV</sequence>
<evidence type="ECO:0000313" key="1">
    <source>
        <dbReference type="EMBL" id="RYM39682.1"/>
    </source>
</evidence>
<proteinExistence type="predicted"/>
<accession>A0A4Q4L114</accession>
<dbReference type="Proteomes" id="UP000291107">
    <property type="component" value="Unassembled WGS sequence"/>
</dbReference>
<gene>
    <name evidence="1" type="ORF">EVS84_19230</name>
</gene>
<name>A0A4Q4L114_9PSED</name>
<dbReference type="EMBL" id="SEUB01000007">
    <property type="protein sequence ID" value="RYM39682.1"/>
    <property type="molecule type" value="Genomic_DNA"/>
</dbReference>
<dbReference type="AlphaFoldDB" id="A0A4Q4L114"/>
<organism evidence="1 2">
    <name type="scientific">Pseudomonas koreensis</name>
    <dbReference type="NCBI Taxonomy" id="198620"/>
    <lineage>
        <taxon>Bacteria</taxon>
        <taxon>Pseudomonadati</taxon>
        <taxon>Pseudomonadota</taxon>
        <taxon>Gammaproteobacteria</taxon>
        <taxon>Pseudomonadales</taxon>
        <taxon>Pseudomonadaceae</taxon>
        <taxon>Pseudomonas</taxon>
    </lineage>
</organism>
<reference evidence="1 2" key="1">
    <citation type="submission" date="2019-02" db="EMBL/GenBank/DDBJ databases">
        <title>Genome of Pseudomonas korensis isolated from heavy metal contaminated environment.</title>
        <authorList>
            <person name="Ayangbenro A.S."/>
            <person name="Babalola O."/>
        </authorList>
    </citation>
    <scope>NUCLEOTIDE SEQUENCE [LARGE SCALE GENOMIC DNA]</scope>
    <source>
        <strain evidence="1 2">AB36</strain>
    </source>
</reference>
<comment type="caution">
    <text evidence="1">The sequence shown here is derived from an EMBL/GenBank/DDBJ whole genome shotgun (WGS) entry which is preliminary data.</text>
</comment>
<dbReference type="RefSeq" id="WP_039763990.1">
    <property type="nucleotide sequence ID" value="NZ_SEUB01000007.1"/>
</dbReference>